<dbReference type="InterPro" id="IPR002347">
    <property type="entry name" value="SDR_fam"/>
</dbReference>
<sequence length="250" mass="26039">MGRIDNKVAIVTGGAQGLGRSIAELFAAEGAAVLIADIRDTEGEATAAAINAAGGRAIYQHLDVTDVAQWTAGVERCNDELGVPDVLVSNALYWNMDNILDISVENWNKVVDVILNGTFHGIRAVLPGMLEKGAGSIVSVASVIGPLVHVPFSGAYQPSKAGMVGLTRHVAATWGHQGIRANVVMPGPMYTDGLAQNQFTEGAEAIAQTFPLGRVGRPEEVAQAALFLASDESSYMTGAALPVDGGQFIV</sequence>
<protein>
    <submittedName>
        <fullName evidence="3">Unannotated protein</fullName>
    </submittedName>
</protein>
<dbReference type="PRINTS" id="PR00081">
    <property type="entry name" value="GDHRDH"/>
</dbReference>
<keyword evidence="2" id="KW-0560">Oxidoreductase</keyword>
<accession>A0A6J7HFK7</accession>
<proteinExistence type="inferred from homology"/>
<dbReference type="GO" id="GO:0016616">
    <property type="term" value="F:oxidoreductase activity, acting on the CH-OH group of donors, NAD or NADP as acceptor"/>
    <property type="evidence" value="ECO:0007669"/>
    <property type="project" value="TreeGrafter"/>
</dbReference>
<dbReference type="PANTHER" id="PTHR42760">
    <property type="entry name" value="SHORT-CHAIN DEHYDROGENASES/REDUCTASES FAMILY MEMBER"/>
    <property type="match status" value="1"/>
</dbReference>
<gene>
    <name evidence="3" type="ORF">UFOPK3674_00355</name>
</gene>
<dbReference type="AlphaFoldDB" id="A0A6J7HFK7"/>
<dbReference type="FunFam" id="3.40.50.720:FF:000084">
    <property type="entry name" value="Short-chain dehydrogenase reductase"/>
    <property type="match status" value="1"/>
</dbReference>
<dbReference type="InterPro" id="IPR036291">
    <property type="entry name" value="NAD(P)-bd_dom_sf"/>
</dbReference>
<dbReference type="Gene3D" id="3.40.50.720">
    <property type="entry name" value="NAD(P)-binding Rossmann-like Domain"/>
    <property type="match status" value="1"/>
</dbReference>
<dbReference type="PANTHER" id="PTHR42760:SF133">
    <property type="entry name" value="3-OXOACYL-[ACYL-CARRIER-PROTEIN] REDUCTASE"/>
    <property type="match status" value="1"/>
</dbReference>
<evidence type="ECO:0000256" key="2">
    <source>
        <dbReference type="ARBA" id="ARBA00023002"/>
    </source>
</evidence>
<name>A0A6J7HFK7_9ZZZZ</name>
<dbReference type="CDD" id="cd05233">
    <property type="entry name" value="SDR_c"/>
    <property type="match status" value="1"/>
</dbReference>
<reference evidence="3" key="1">
    <citation type="submission" date="2020-05" db="EMBL/GenBank/DDBJ databases">
        <authorList>
            <person name="Chiriac C."/>
            <person name="Salcher M."/>
            <person name="Ghai R."/>
            <person name="Kavagutti S V."/>
        </authorList>
    </citation>
    <scope>NUCLEOTIDE SEQUENCE</scope>
</reference>
<dbReference type="EMBL" id="CAFBMX010000002">
    <property type="protein sequence ID" value="CAB4918048.1"/>
    <property type="molecule type" value="Genomic_DNA"/>
</dbReference>
<organism evidence="3">
    <name type="scientific">freshwater metagenome</name>
    <dbReference type="NCBI Taxonomy" id="449393"/>
    <lineage>
        <taxon>unclassified sequences</taxon>
        <taxon>metagenomes</taxon>
        <taxon>ecological metagenomes</taxon>
    </lineage>
</organism>
<evidence type="ECO:0000313" key="3">
    <source>
        <dbReference type="EMBL" id="CAB4918048.1"/>
    </source>
</evidence>
<dbReference type="Pfam" id="PF13561">
    <property type="entry name" value="adh_short_C2"/>
    <property type="match status" value="1"/>
</dbReference>
<comment type="similarity">
    <text evidence="1">Belongs to the short-chain dehydrogenases/reductases (SDR) family.</text>
</comment>
<dbReference type="SUPFAM" id="SSF51735">
    <property type="entry name" value="NAD(P)-binding Rossmann-fold domains"/>
    <property type="match status" value="1"/>
</dbReference>
<evidence type="ECO:0000256" key="1">
    <source>
        <dbReference type="ARBA" id="ARBA00006484"/>
    </source>
</evidence>
<dbReference type="PRINTS" id="PR00080">
    <property type="entry name" value="SDRFAMILY"/>
</dbReference>